<dbReference type="InterPro" id="IPR004236">
    <property type="entry name" value="Pept_S1_alpha_lytic"/>
</dbReference>
<feature type="signal peptide" evidence="8">
    <location>
        <begin position="1"/>
        <end position="23"/>
    </location>
</feature>
<keyword evidence="7" id="KW-1015">Disulfide bond</keyword>
<accession>A0ABT2JM42</accession>
<dbReference type="Pfam" id="PF02983">
    <property type="entry name" value="Pro_Al_protease"/>
    <property type="match status" value="1"/>
</dbReference>
<comment type="similarity">
    <text evidence="1">Belongs to the peptidase S1 family.</text>
</comment>
<keyword evidence="4" id="KW-0378">Hydrolase</keyword>
<feature type="chain" id="PRO_5047450987" evidence="8">
    <location>
        <begin position="24"/>
        <end position="345"/>
    </location>
</feature>
<dbReference type="PRINTS" id="PR00861">
    <property type="entry name" value="ALYTICPTASE"/>
</dbReference>
<protein>
    <submittedName>
        <fullName evidence="11">S1 family peptidase</fullName>
    </submittedName>
</protein>
<dbReference type="EMBL" id="JAJAGO010000001">
    <property type="protein sequence ID" value="MCT2588947.1"/>
    <property type="molecule type" value="Genomic_DNA"/>
</dbReference>
<dbReference type="CDD" id="cd21112">
    <property type="entry name" value="alphaLP-like"/>
    <property type="match status" value="1"/>
</dbReference>
<dbReference type="RefSeq" id="WP_375546652.1">
    <property type="nucleotide sequence ID" value="NZ_JAJAGO010000001.1"/>
</dbReference>
<sequence length="345" mass="34525">MALAGASVTALVAGALTLSNANAADGPAVDTLSQTAASTLAQDLVSDIKGDGGAYYDAGAKKLVVNVVNDAARQKVQAAGAEAKMVDHTMAELNSVKKDLTEHDVTGTSRAVDPKTNKLVVTADKTVKGAELAKLKKQVAAQDGKAVLKRTAGEFTTKLAGGDAIYGAGSRCSLGFNVTVDGQPGFLTAGHCTESVSGWSDAQGGQEVAATEGGSFPGDDYGLAMYTADVPHPSEVNLYNGSTQAISGAGEATVGQTVQRSGSTTQLHDGEVLAVNASVSYPQGTVDGLIHTNVCAEPGDSGGALFSGDEALGMTSGGSGDCASGGETYFQPVGEALQAYGAEIG</sequence>
<dbReference type="InterPro" id="IPR043504">
    <property type="entry name" value="Peptidase_S1_PA_chymotrypsin"/>
</dbReference>
<dbReference type="InterPro" id="IPR001254">
    <property type="entry name" value="Trypsin_dom"/>
</dbReference>
<evidence type="ECO:0000256" key="1">
    <source>
        <dbReference type="ARBA" id="ARBA00007664"/>
    </source>
</evidence>
<feature type="domain" description="Peptidase S1A alpha-lytic prodomain" evidence="10">
    <location>
        <begin position="88"/>
        <end position="141"/>
    </location>
</feature>
<reference evidence="11 12" key="1">
    <citation type="submission" date="2021-10" db="EMBL/GenBank/DDBJ databases">
        <title>Streptomyces gossypii sp. nov., isolated from soil collected from cotton field.</title>
        <authorList>
            <person name="Ge X."/>
            <person name="Chen X."/>
            <person name="Liu W."/>
        </authorList>
    </citation>
    <scope>NUCLEOTIDE SEQUENCE [LARGE SCALE GENOMIC DNA]</scope>
    <source>
        <strain evidence="11 12">N2-109</strain>
    </source>
</reference>
<dbReference type="SUPFAM" id="SSF50494">
    <property type="entry name" value="Trypsin-like serine proteases"/>
    <property type="match status" value="1"/>
</dbReference>
<keyword evidence="12" id="KW-1185">Reference proteome</keyword>
<keyword evidence="5" id="KW-0720">Serine protease</keyword>
<comment type="caution">
    <text evidence="11">The sequence shown here is derived from an EMBL/GenBank/DDBJ whole genome shotgun (WGS) entry which is preliminary data.</text>
</comment>
<evidence type="ECO:0000256" key="4">
    <source>
        <dbReference type="ARBA" id="ARBA00022801"/>
    </source>
</evidence>
<evidence type="ECO:0000256" key="6">
    <source>
        <dbReference type="ARBA" id="ARBA00023145"/>
    </source>
</evidence>
<keyword evidence="6" id="KW-0865">Zymogen</keyword>
<evidence type="ECO:0000259" key="9">
    <source>
        <dbReference type="Pfam" id="PF00089"/>
    </source>
</evidence>
<evidence type="ECO:0000256" key="2">
    <source>
        <dbReference type="ARBA" id="ARBA00022670"/>
    </source>
</evidence>
<evidence type="ECO:0000259" key="10">
    <source>
        <dbReference type="Pfam" id="PF02983"/>
    </source>
</evidence>
<dbReference type="PIRSF" id="PIRSF001134">
    <property type="entry name" value="Streptogrisin"/>
    <property type="match status" value="1"/>
</dbReference>
<name>A0ABT2JM42_9ACTN</name>
<evidence type="ECO:0000313" key="11">
    <source>
        <dbReference type="EMBL" id="MCT2588947.1"/>
    </source>
</evidence>
<evidence type="ECO:0000256" key="3">
    <source>
        <dbReference type="ARBA" id="ARBA00022729"/>
    </source>
</evidence>
<dbReference type="InterPro" id="IPR001316">
    <property type="entry name" value="Pept_S1A_streptogrisin"/>
</dbReference>
<evidence type="ECO:0000256" key="8">
    <source>
        <dbReference type="SAM" id="SignalP"/>
    </source>
</evidence>
<gene>
    <name evidence="11" type="ORF">LHJ74_03180</name>
</gene>
<evidence type="ECO:0000256" key="5">
    <source>
        <dbReference type="ARBA" id="ARBA00022825"/>
    </source>
</evidence>
<keyword evidence="3 8" id="KW-0732">Signal</keyword>
<evidence type="ECO:0000313" key="12">
    <source>
        <dbReference type="Proteomes" id="UP001156389"/>
    </source>
</evidence>
<feature type="domain" description="Peptidase S1" evidence="9">
    <location>
        <begin position="185"/>
        <end position="334"/>
    </location>
</feature>
<keyword evidence="2" id="KW-0645">Protease</keyword>
<proteinExistence type="inferred from homology"/>
<dbReference type="InterPro" id="IPR009003">
    <property type="entry name" value="Peptidase_S1_PA"/>
</dbReference>
<evidence type="ECO:0000256" key="7">
    <source>
        <dbReference type="ARBA" id="ARBA00023157"/>
    </source>
</evidence>
<dbReference type="Pfam" id="PF00089">
    <property type="entry name" value="Trypsin"/>
    <property type="match status" value="1"/>
</dbReference>
<organism evidence="11 12">
    <name type="scientific">Streptomyces gossypii</name>
    <dbReference type="NCBI Taxonomy" id="2883101"/>
    <lineage>
        <taxon>Bacteria</taxon>
        <taxon>Bacillati</taxon>
        <taxon>Actinomycetota</taxon>
        <taxon>Actinomycetes</taxon>
        <taxon>Kitasatosporales</taxon>
        <taxon>Streptomycetaceae</taxon>
        <taxon>Streptomyces</taxon>
    </lineage>
</organism>
<dbReference type="Proteomes" id="UP001156389">
    <property type="component" value="Unassembled WGS sequence"/>
</dbReference>
<dbReference type="Gene3D" id="2.40.10.10">
    <property type="entry name" value="Trypsin-like serine proteases"/>
    <property type="match status" value="2"/>
</dbReference>